<dbReference type="Proteomes" id="UP000248640">
    <property type="component" value="Chromosome 1"/>
</dbReference>
<evidence type="ECO:0000313" key="2">
    <source>
        <dbReference type="EMBL" id="SQF91214.1"/>
    </source>
</evidence>
<gene>
    <name evidence="2" type="ORF">NCTC10038_02637</name>
</gene>
<sequence>MNTVRWGMIGCGSVTELKSGPAFYKLPGSALVAVMGRREAAVRDYAARHGIARFYTDAQALIDDPEVDAGVHRHAARQSP</sequence>
<evidence type="ECO:0000259" key="1">
    <source>
        <dbReference type="Pfam" id="PF01408"/>
    </source>
</evidence>
<protein>
    <submittedName>
        <fullName evidence="2">Putative GFO/IDH/MocA family oxidoreductase</fullName>
    </submittedName>
</protein>
<name>A0A8B4I5F8_PSEFL</name>
<dbReference type="GO" id="GO:0000166">
    <property type="term" value="F:nucleotide binding"/>
    <property type="evidence" value="ECO:0007669"/>
    <property type="project" value="InterPro"/>
</dbReference>
<reference evidence="2 3" key="1">
    <citation type="submission" date="2018-06" db="EMBL/GenBank/DDBJ databases">
        <authorList>
            <consortium name="Pathogen Informatics"/>
            <person name="Doyle S."/>
        </authorList>
    </citation>
    <scope>NUCLEOTIDE SEQUENCE [LARGE SCALE GENOMIC DNA]</scope>
    <source>
        <strain evidence="2 3">NCTC10038</strain>
    </source>
</reference>
<dbReference type="InterPro" id="IPR000683">
    <property type="entry name" value="Gfo/Idh/MocA-like_OxRdtase_N"/>
</dbReference>
<dbReference type="EMBL" id="LS483372">
    <property type="protein sequence ID" value="SQF91214.1"/>
    <property type="molecule type" value="Genomic_DNA"/>
</dbReference>
<feature type="domain" description="Gfo/Idh/MocA-like oxidoreductase N-terminal" evidence="1">
    <location>
        <begin position="4"/>
        <end position="69"/>
    </location>
</feature>
<dbReference type="AlphaFoldDB" id="A0A8B4I5F8"/>
<dbReference type="InterPro" id="IPR036291">
    <property type="entry name" value="NAD(P)-bd_dom_sf"/>
</dbReference>
<dbReference type="Gene3D" id="3.40.50.720">
    <property type="entry name" value="NAD(P)-binding Rossmann-like Domain"/>
    <property type="match status" value="1"/>
</dbReference>
<evidence type="ECO:0000313" key="3">
    <source>
        <dbReference type="Proteomes" id="UP000248640"/>
    </source>
</evidence>
<accession>A0A8B4I5F8</accession>
<dbReference type="Pfam" id="PF01408">
    <property type="entry name" value="GFO_IDH_MocA"/>
    <property type="match status" value="1"/>
</dbReference>
<proteinExistence type="predicted"/>
<dbReference type="SUPFAM" id="SSF51735">
    <property type="entry name" value="NAD(P)-binding Rossmann-fold domains"/>
    <property type="match status" value="1"/>
</dbReference>
<organism evidence="2 3">
    <name type="scientific">Pseudomonas fluorescens</name>
    <dbReference type="NCBI Taxonomy" id="294"/>
    <lineage>
        <taxon>Bacteria</taxon>
        <taxon>Pseudomonadati</taxon>
        <taxon>Pseudomonadota</taxon>
        <taxon>Gammaproteobacteria</taxon>
        <taxon>Pseudomonadales</taxon>
        <taxon>Pseudomonadaceae</taxon>
        <taxon>Pseudomonas</taxon>
    </lineage>
</organism>